<keyword evidence="1" id="KW-0812">Transmembrane</keyword>
<keyword evidence="3" id="KW-1185">Reference proteome</keyword>
<proteinExistence type="predicted"/>
<evidence type="ECO:0000313" key="2">
    <source>
        <dbReference type="EMBL" id="MBC3907890.1"/>
    </source>
</evidence>
<dbReference type="Proteomes" id="UP000646911">
    <property type="component" value="Unassembled WGS sequence"/>
</dbReference>
<keyword evidence="1" id="KW-1133">Transmembrane helix</keyword>
<sequence length="168" mass="18061">MLNIIKALDPRPWIALAVAAAVLFCVVKYKDAIHQVDKLTAQIAKDKAEASATARENEKLMSRSLAAIATTHQKEMQDEKDRRDKFISDVRTGAVRLSIPVKACTARTGTNTAAGFGNSDQARAELTPEAGAALAAITADGDDAIRQLNACIDSYQAIRAITNHVQTK</sequence>
<gene>
    <name evidence="2" type="ORF">H8L47_09955</name>
</gene>
<dbReference type="InterPro" id="IPR004929">
    <property type="entry name" value="I-spanin"/>
</dbReference>
<dbReference type="Pfam" id="PF03245">
    <property type="entry name" value="Phage_lysis"/>
    <property type="match status" value="1"/>
</dbReference>
<feature type="transmembrane region" description="Helical" evidence="1">
    <location>
        <begin position="12"/>
        <end position="29"/>
    </location>
</feature>
<comment type="caution">
    <text evidence="2">The sequence shown here is derived from an EMBL/GenBank/DDBJ whole genome shotgun (WGS) entry which is preliminary data.</text>
</comment>
<reference evidence="2 3" key="1">
    <citation type="submission" date="2020-08" db="EMBL/GenBank/DDBJ databases">
        <title>Novel species isolated from subtropical streams in China.</title>
        <authorList>
            <person name="Lu H."/>
        </authorList>
    </citation>
    <scope>NUCLEOTIDE SEQUENCE [LARGE SCALE GENOMIC DNA]</scope>
    <source>
        <strain evidence="2 3">NL8W</strain>
    </source>
</reference>
<evidence type="ECO:0000256" key="1">
    <source>
        <dbReference type="SAM" id="Phobius"/>
    </source>
</evidence>
<dbReference type="RefSeq" id="WP_186953429.1">
    <property type="nucleotide sequence ID" value="NZ_JACOFX010000003.1"/>
</dbReference>
<dbReference type="EMBL" id="JACOFX010000003">
    <property type="protein sequence ID" value="MBC3907890.1"/>
    <property type="molecule type" value="Genomic_DNA"/>
</dbReference>
<accession>A0ABR6Z810</accession>
<keyword evidence="1" id="KW-0472">Membrane</keyword>
<protein>
    <submittedName>
        <fullName evidence="2">Lysis protein</fullName>
    </submittedName>
</protein>
<name>A0ABR6Z810_9BURK</name>
<evidence type="ECO:0000313" key="3">
    <source>
        <dbReference type="Proteomes" id="UP000646911"/>
    </source>
</evidence>
<organism evidence="2 3">
    <name type="scientific">Undibacterium umbellatum</name>
    <dbReference type="NCBI Taxonomy" id="2762300"/>
    <lineage>
        <taxon>Bacteria</taxon>
        <taxon>Pseudomonadati</taxon>
        <taxon>Pseudomonadota</taxon>
        <taxon>Betaproteobacteria</taxon>
        <taxon>Burkholderiales</taxon>
        <taxon>Oxalobacteraceae</taxon>
        <taxon>Undibacterium</taxon>
    </lineage>
</organism>